<evidence type="ECO:0008006" key="5">
    <source>
        <dbReference type="Google" id="ProtNLM"/>
    </source>
</evidence>
<evidence type="ECO:0000256" key="2">
    <source>
        <dbReference type="ARBA" id="ARBA00023270"/>
    </source>
</evidence>
<name>A0A835WI31_9CHLO</name>
<gene>
    <name evidence="3" type="ORF">HYH02_007047</name>
</gene>
<dbReference type="InterPro" id="IPR013785">
    <property type="entry name" value="Aldolase_TIM"/>
</dbReference>
<protein>
    <recommendedName>
        <fullName evidence="5">Transaldolase</fullName>
    </recommendedName>
</protein>
<evidence type="ECO:0000256" key="1">
    <source>
        <dbReference type="ARBA" id="ARBA00022490"/>
    </source>
</evidence>
<sequence>MQLNLSQRSTRVVASHRHATPVVTAPRQNTRCSRSVAAKANVSTPSNATAASELQSLGRLSTIVPDTLAMETLTPGAKLAAGTVSASVLRSVLVSESLGLKPYENAIVAAMAAGKNSNSPLAAAADPLDRALVNVGAMLCDVVWGRVETIVDPNLANDQAAVTEKVRLLAALYAALRVPRDRLIFGLPATWAATQAAKTLEAEGIATSLYMVFSAAQGIAAMQAGASVVRVNVGRLREWYDKNPGAIRNPNGPREDSGLPAAYDPAIELVKELYCYGRKYHPKTAVMAMGLRTRQDALDLAGLDYLILSGRVMNQLAAVDTDQGYNDGLSAVSASAGVEAVLTPALAAQAEVKQWSGLTEAVWKSELGPAATELLAAALKLRANDVTELKKLLASRSSAAD</sequence>
<keyword evidence="1" id="KW-0963">Cytoplasm</keyword>
<dbReference type="EMBL" id="JAEHOD010000019">
    <property type="protein sequence ID" value="KAG2448019.1"/>
    <property type="molecule type" value="Genomic_DNA"/>
</dbReference>
<keyword evidence="2" id="KW-0704">Schiff base</keyword>
<organism evidence="3 4">
    <name type="scientific">Chlamydomonas schloesseri</name>
    <dbReference type="NCBI Taxonomy" id="2026947"/>
    <lineage>
        <taxon>Eukaryota</taxon>
        <taxon>Viridiplantae</taxon>
        <taxon>Chlorophyta</taxon>
        <taxon>core chlorophytes</taxon>
        <taxon>Chlorophyceae</taxon>
        <taxon>CS clade</taxon>
        <taxon>Chlamydomonadales</taxon>
        <taxon>Chlamydomonadaceae</taxon>
        <taxon>Chlamydomonas</taxon>
    </lineage>
</organism>
<dbReference type="OrthoDB" id="2015515at2759"/>
<dbReference type="GO" id="GO:0005975">
    <property type="term" value="P:carbohydrate metabolic process"/>
    <property type="evidence" value="ECO:0007669"/>
    <property type="project" value="InterPro"/>
</dbReference>
<reference evidence="3" key="1">
    <citation type="journal article" date="2020" name="bioRxiv">
        <title>Comparative genomics of Chlamydomonas.</title>
        <authorList>
            <person name="Craig R.J."/>
            <person name="Hasan A.R."/>
            <person name="Ness R.W."/>
            <person name="Keightley P.D."/>
        </authorList>
    </citation>
    <scope>NUCLEOTIDE SEQUENCE</scope>
    <source>
        <strain evidence="3">CCAP 11/173</strain>
    </source>
</reference>
<dbReference type="Pfam" id="PF00923">
    <property type="entry name" value="TAL_FSA"/>
    <property type="match status" value="1"/>
</dbReference>
<dbReference type="PANTHER" id="PTHR10683:SF18">
    <property type="entry name" value="TRANSALDOLASE"/>
    <property type="match status" value="1"/>
</dbReference>
<dbReference type="AlphaFoldDB" id="A0A835WI31"/>
<evidence type="ECO:0000313" key="4">
    <source>
        <dbReference type="Proteomes" id="UP000613740"/>
    </source>
</evidence>
<evidence type="ECO:0000313" key="3">
    <source>
        <dbReference type="EMBL" id="KAG2448019.1"/>
    </source>
</evidence>
<proteinExistence type="predicted"/>
<keyword evidence="4" id="KW-1185">Reference proteome</keyword>
<accession>A0A835WI31</accession>
<dbReference type="PANTHER" id="PTHR10683">
    <property type="entry name" value="TRANSALDOLASE"/>
    <property type="match status" value="1"/>
</dbReference>
<comment type="caution">
    <text evidence="3">The sequence shown here is derived from an EMBL/GenBank/DDBJ whole genome shotgun (WGS) entry which is preliminary data.</text>
</comment>
<dbReference type="SUPFAM" id="SSF51569">
    <property type="entry name" value="Aldolase"/>
    <property type="match status" value="1"/>
</dbReference>
<dbReference type="InterPro" id="IPR001585">
    <property type="entry name" value="TAL/FSA"/>
</dbReference>
<dbReference type="Gene3D" id="3.20.20.70">
    <property type="entry name" value="Aldolase class I"/>
    <property type="match status" value="1"/>
</dbReference>
<dbReference type="FunFam" id="3.20.20.70:FF:000163">
    <property type="entry name" value="Transaldolase B"/>
    <property type="match status" value="1"/>
</dbReference>
<dbReference type="Proteomes" id="UP000613740">
    <property type="component" value="Unassembled WGS sequence"/>
</dbReference>